<reference evidence="1 2" key="1">
    <citation type="journal article" date="2020" name="Nature">
        <title>Six reference-quality genomes reveal evolution of bat adaptations.</title>
        <authorList>
            <person name="Jebb D."/>
            <person name="Huang Z."/>
            <person name="Pippel M."/>
            <person name="Hughes G.M."/>
            <person name="Lavrichenko K."/>
            <person name="Devanna P."/>
            <person name="Winkler S."/>
            <person name="Jermiin L.S."/>
            <person name="Skirmuntt E.C."/>
            <person name="Katzourakis A."/>
            <person name="Burkitt-Gray L."/>
            <person name="Ray D.A."/>
            <person name="Sullivan K.A.M."/>
            <person name="Roscito J.G."/>
            <person name="Kirilenko B.M."/>
            <person name="Davalos L.M."/>
            <person name="Corthals A.P."/>
            <person name="Power M.L."/>
            <person name="Jones G."/>
            <person name="Ransome R.D."/>
            <person name="Dechmann D.K.N."/>
            <person name="Locatelli A.G."/>
            <person name="Puechmaille S.J."/>
            <person name="Fedrigo O."/>
            <person name="Jarvis E.D."/>
            <person name="Hiller M."/>
            <person name="Vernes S.C."/>
            <person name="Myers E.W."/>
            <person name="Teeling E.C."/>
        </authorList>
    </citation>
    <scope>NUCLEOTIDE SEQUENCE [LARGE SCALE GENOMIC DNA]</scope>
    <source>
        <strain evidence="1">MMyoMyo1</strain>
        <tissue evidence="1">Flight muscle</tissue>
    </source>
</reference>
<keyword evidence="2" id="KW-1185">Reference proteome</keyword>
<comment type="caution">
    <text evidence="1">The sequence shown here is derived from an EMBL/GenBank/DDBJ whole genome shotgun (WGS) entry which is preliminary data.</text>
</comment>
<evidence type="ECO:0000313" key="1">
    <source>
        <dbReference type="EMBL" id="KAF6387721.1"/>
    </source>
</evidence>
<name>A0A7J8AN73_MYOMY</name>
<dbReference type="AlphaFoldDB" id="A0A7J8AN73"/>
<dbReference type="Proteomes" id="UP000527355">
    <property type="component" value="Unassembled WGS sequence"/>
</dbReference>
<evidence type="ECO:0000313" key="2">
    <source>
        <dbReference type="Proteomes" id="UP000527355"/>
    </source>
</evidence>
<sequence length="134" mass="14302">MEWGGTSGGSREKVLCARTCHSLLSDALLPVKRQLGWPSVLSRNRLAASVLTWHDLLSPHTALELGRSLALFFLVGLFFSLLDSDPSCSFVLTLCLALSLIAETSPLSATHGVPDARLCSRPCPSPLLSLSPSS</sequence>
<organism evidence="1 2">
    <name type="scientific">Myotis myotis</name>
    <name type="common">Greater mouse-eared bat</name>
    <name type="synonym">Vespertilio myotis</name>
    <dbReference type="NCBI Taxonomy" id="51298"/>
    <lineage>
        <taxon>Eukaryota</taxon>
        <taxon>Metazoa</taxon>
        <taxon>Chordata</taxon>
        <taxon>Craniata</taxon>
        <taxon>Vertebrata</taxon>
        <taxon>Euteleostomi</taxon>
        <taxon>Mammalia</taxon>
        <taxon>Eutheria</taxon>
        <taxon>Laurasiatheria</taxon>
        <taxon>Chiroptera</taxon>
        <taxon>Yangochiroptera</taxon>
        <taxon>Vespertilionidae</taxon>
        <taxon>Myotis</taxon>
    </lineage>
</organism>
<proteinExistence type="predicted"/>
<protein>
    <submittedName>
        <fullName evidence="1">Uncharacterized protein</fullName>
    </submittedName>
</protein>
<accession>A0A7J8AN73</accession>
<gene>
    <name evidence="1" type="ORF">mMyoMyo1_008170</name>
</gene>
<dbReference type="EMBL" id="JABWUV010000001">
    <property type="protein sequence ID" value="KAF6387721.1"/>
    <property type="molecule type" value="Genomic_DNA"/>
</dbReference>